<evidence type="ECO:0000313" key="15">
    <source>
        <dbReference type="EMBL" id="CAH3019761.1"/>
    </source>
</evidence>
<dbReference type="PRINTS" id="PR01415">
    <property type="entry name" value="ANKYRIN"/>
</dbReference>
<name>A0ABN8LX55_9CNID</name>
<feature type="repeat" description="ANK" evidence="12">
    <location>
        <begin position="88"/>
        <end position="120"/>
    </location>
</feature>
<keyword evidence="5" id="KW-0677">Repeat</keyword>
<dbReference type="PROSITE" id="PS50297">
    <property type="entry name" value="ANK_REP_REGION"/>
    <property type="match status" value="9"/>
</dbReference>
<dbReference type="Proteomes" id="UP001159427">
    <property type="component" value="Unassembled WGS sequence"/>
</dbReference>
<dbReference type="PROSITE" id="PS50088">
    <property type="entry name" value="ANK_REPEAT"/>
    <property type="match status" value="10"/>
</dbReference>
<gene>
    <name evidence="15" type="ORF">PEVE_00004101</name>
</gene>
<keyword evidence="10" id="KW-0325">Glycoprotein</keyword>
<reference evidence="15 16" key="1">
    <citation type="submission" date="2022-05" db="EMBL/GenBank/DDBJ databases">
        <authorList>
            <consortium name="Genoscope - CEA"/>
            <person name="William W."/>
        </authorList>
    </citation>
    <scope>NUCLEOTIDE SEQUENCE [LARGE SCALE GENOMIC DNA]</scope>
</reference>
<feature type="repeat" description="ANK" evidence="12">
    <location>
        <begin position="328"/>
        <end position="360"/>
    </location>
</feature>
<feature type="transmembrane region" description="Helical" evidence="13">
    <location>
        <begin position="802"/>
        <end position="820"/>
    </location>
</feature>
<dbReference type="SMART" id="SM00248">
    <property type="entry name" value="ANK"/>
    <property type="match status" value="16"/>
</dbReference>
<accession>A0ABN8LX55</accession>
<proteinExistence type="predicted"/>
<evidence type="ECO:0000256" key="6">
    <source>
        <dbReference type="ARBA" id="ARBA00022989"/>
    </source>
</evidence>
<feature type="transmembrane region" description="Helical" evidence="13">
    <location>
        <begin position="832"/>
        <end position="854"/>
    </location>
</feature>
<dbReference type="Pfam" id="PF12796">
    <property type="entry name" value="Ank_2"/>
    <property type="match status" value="6"/>
</dbReference>
<feature type="repeat" description="ANK" evidence="12">
    <location>
        <begin position="533"/>
        <end position="553"/>
    </location>
</feature>
<keyword evidence="7 12" id="KW-0040">ANK repeat</keyword>
<evidence type="ECO:0000259" key="14">
    <source>
        <dbReference type="Pfam" id="PF00520"/>
    </source>
</evidence>
<keyword evidence="11" id="KW-0407">Ion channel</keyword>
<dbReference type="Pfam" id="PF00520">
    <property type="entry name" value="Ion_trans"/>
    <property type="match status" value="1"/>
</dbReference>
<protein>
    <recommendedName>
        <fullName evidence="14">Ion transport domain-containing protein</fullName>
    </recommendedName>
</protein>
<dbReference type="SUPFAM" id="SSF48403">
    <property type="entry name" value="Ankyrin repeat"/>
    <property type="match status" value="2"/>
</dbReference>
<dbReference type="InterPro" id="IPR036770">
    <property type="entry name" value="Ankyrin_rpt-contain_sf"/>
</dbReference>
<evidence type="ECO:0000256" key="8">
    <source>
        <dbReference type="ARBA" id="ARBA00023065"/>
    </source>
</evidence>
<evidence type="ECO:0000256" key="12">
    <source>
        <dbReference type="PROSITE-ProRule" id="PRU00023"/>
    </source>
</evidence>
<dbReference type="InterPro" id="IPR002110">
    <property type="entry name" value="Ankyrin_rpt"/>
</dbReference>
<feature type="repeat" description="ANK" evidence="12">
    <location>
        <begin position="295"/>
        <end position="327"/>
    </location>
</feature>
<evidence type="ECO:0000256" key="3">
    <source>
        <dbReference type="ARBA" id="ARBA00022606"/>
    </source>
</evidence>
<evidence type="ECO:0000256" key="4">
    <source>
        <dbReference type="ARBA" id="ARBA00022692"/>
    </source>
</evidence>
<keyword evidence="6 13" id="KW-1133">Transmembrane helix</keyword>
<feature type="repeat" description="ANK" evidence="12">
    <location>
        <begin position="568"/>
        <end position="600"/>
    </location>
</feature>
<evidence type="ECO:0000256" key="7">
    <source>
        <dbReference type="ARBA" id="ARBA00023043"/>
    </source>
</evidence>
<keyword evidence="9 13" id="KW-0472">Membrane</keyword>
<keyword evidence="8" id="KW-0406">Ion transport</keyword>
<evidence type="ECO:0000313" key="16">
    <source>
        <dbReference type="Proteomes" id="UP001159427"/>
    </source>
</evidence>
<evidence type="ECO:0000256" key="2">
    <source>
        <dbReference type="ARBA" id="ARBA00022448"/>
    </source>
</evidence>
<dbReference type="InterPro" id="IPR052076">
    <property type="entry name" value="TRP_cation_channel"/>
</dbReference>
<dbReference type="Gene3D" id="1.25.40.20">
    <property type="entry name" value="Ankyrin repeat-containing domain"/>
    <property type="match status" value="5"/>
</dbReference>
<evidence type="ECO:0000256" key="5">
    <source>
        <dbReference type="ARBA" id="ARBA00022737"/>
    </source>
</evidence>
<feature type="repeat" description="ANK" evidence="12">
    <location>
        <begin position="361"/>
        <end position="393"/>
    </location>
</feature>
<evidence type="ECO:0000256" key="13">
    <source>
        <dbReference type="SAM" id="Phobius"/>
    </source>
</evidence>
<keyword evidence="16" id="KW-1185">Reference proteome</keyword>
<evidence type="ECO:0000256" key="1">
    <source>
        <dbReference type="ARBA" id="ARBA00004141"/>
    </source>
</evidence>
<organism evidence="15 16">
    <name type="scientific">Porites evermanni</name>
    <dbReference type="NCBI Taxonomy" id="104178"/>
    <lineage>
        <taxon>Eukaryota</taxon>
        <taxon>Metazoa</taxon>
        <taxon>Cnidaria</taxon>
        <taxon>Anthozoa</taxon>
        <taxon>Hexacorallia</taxon>
        <taxon>Scleractinia</taxon>
        <taxon>Fungiina</taxon>
        <taxon>Poritidae</taxon>
        <taxon>Porites</taxon>
    </lineage>
</organism>
<comment type="subcellular location">
    <subcellularLocation>
        <location evidence="1">Membrane</location>
        <topology evidence="1">Multi-pass membrane protein</topology>
    </subcellularLocation>
</comment>
<comment type="caution">
    <text evidence="15">The sequence shown here is derived from an EMBL/GenBank/DDBJ whole genome shotgun (WGS) entry which is preliminary data.</text>
</comment>
<evidence type="ECO:0000256" key="11">
    <source>
        <dbReference type="ARBA" id="ARBA00023303"/>
    </source>
</evidence>
<dbReference type="InterPro" id="IPR005821">
    <property type="entry name" value="Ion_trans_dom"/>
</dbReference>
<feature type="repeat" description="ANK" evidence="12">
    <location>
        <begin position="121"/>
        <end position="153"/>
    </location>
</feature>
<keyword evidence="4 13" id="KW-0812">Transmembrane</keyword>
<feature type="repeat" description="ANK" evidence="12">
    <location>
        <begin position="220"/>
        <end position="242"/>
    </location>
</feature>
<dbReference type="EMBL" id="CALNXI010000125">
    <property type="protein sequence ID" value="CAH3019761.1"/>
    <property type="molecule type" value="Genomic_DNA"/>
</dbReference>
<keyword evidence="3" id="KW-0716">Sensory transduction</keyword>
<dbReference type="PANTHER" id="PTHR47143">
    <property type="entry name" value="TRANSIENT RECEPTOR POTENTIAL CATION CHANNEL PROTEIN PAINLESS"/>
    <property type="match status" value="1"/>
</dbReference>
<keyword evidence="2" id="KW-0813">Transport</keyword>
<feature type="domain" description="Ion transport" evidence="14">
    <location>
        <begin position="729"/>
        <end position="979"/>
    </location>
</feature>
<dbReference type="PANTHER" id="PTHR47143:SF1">
    <property type="entry name" value="ION_TRANS DOMAIN-CONTAINING PROTEIN"/>
    <property type="match status" value="1"/>
</dbReference>
<feature type="transmembrane region" description="Helical" evidence="13">
    <location>
        <begin position="947"/>
        <end position="971"/>
    </location>
</feature>
<evidence type="ECO:0000256" key="9">
    <source>
        <dbReference type="ARBA" id="ARBA00023136"/>
    </source>
</evidence>
<feature type="transmembrane region" description="Helical" evidence="13">
    <location>
        <begin position="866"/>
        <end position="890"/>
    </location>
</feature>
<evidence type="ECO:0000256" key="10">
    <source>
        <dbReference type="ARBA" id="ARBA00023180"/>
    </source>
</evidence>
<feature type="transmembrane region" description="Helical" evidence="13">
    <location>
        <begin position="721"/>
        <end position="742"/>
    </location>
</feature>
<feature type="repeat" description="ANK" evidence="12">
    <location>
        <begin position="500"/>
        <end position="532"/>
    </location>
</feature>
<sequence length="1024" mass="115095">MIVLFLYSLGSPELSSMRTQGSNMSLSKVGPLLYSESIELLSNPGSTNIRRKLIHPMQTNRDFQNGLPLDFNNDALEEMENLNKIDRDGLSAIHRAVRGNKIQTVRILLDYGADINLKDKDGFTALHAGVRFERTEIVQLLLERGADPIIANNNEMTPLDSAARTGLVELCTLLLKDSRVKYHLNHKSITPFFMACINGSREVCELFIRHGFDVTTHWMQRTTPLHIAAFQGHKEVCELLIETASKELHTLEDFVNFKDSEGNTPLHFACIGGHGGVGELLLRRGADHEAVNFLESASPLHLAVKQGHFSMVQLLFMWGAVADVRDGKQRTPLHSAAAFNHDKIVSFLLEYGADLEAKEVLEMTPFLMAVTHGAVEAARVLESHGADILVTDNSFNSAIHLAIMYRKSEMLKTLLEMDKDHRLTNMTDKDKKNVFHLACGQETSEILTILLESDASPPNDSDINEKGPLHIAAENGSLDCVVVLAKYAFFGSCVNKREARGMSPLHLAASNKHERTCDFLISKGADVTAKDKDNMTPLHLAVKAGSLKTVNVLTNCLLPSTLEEKDHEGNTPLHLACKYNRLDVLQFLLDRGADVTVRNQVNMTCLDVAIEWEAEEVAKTLVKHQRWEEVLEGSAFRKLIEKLPDVAEIVLDQCVTYSPLPPSHEDFTVKFNMRHLDPHLSGDEDADFPPAIMARHKREKLLTHVATQVLLRVKWTMLAKIFAFLNVLLFTVFVIVYSCLIVEARDKSKLLSGTKGEELNKVSPLSKLRPRMILIFVIFQLIKEIIQLMWMRLAYFLDLSNFLELVMYAMVWIFVFPIAFDEKEFYSARFQWNAGIVGLLLCYVNLTLCFRRFGGLALYVTMYIEVLWTFVKVISTFLVALVGFSLVFYVVLPGQDYFSTFGFAMGKIHVMMVGELDYGGMLVDKISKNVTATGSDALSVPLPQLTIGLFFTFVLTVSVVLVNLLVGLAVGDIEAIQRTARLRALIDQTLLVHSLVKYYPRCILQRARKSVWEIKPNRNTMIKR</sequence>
<feature type="repeat" description="ANK" evidence="12">
    <location>
        <begin position="261"/>
        <end position="293"/>
    </location>
</feature>